<evidence type="ECO:0000256" key="1">
    <source>
        <dbReference type="SAM" id="MobiDB-lite"/>
    </source>
</evidence>
<dbReference type="Proteomes" id="UP001519363">
    <property type="component" value="Unassembled WGS sequence"/>
</dbReference>
<dbReference type="RefSeq" id="WP_086783020.1">
    <property type="nucleotide sequence ID" value="NZ_JAGIOO010000001.1"/>
</dbReference>
<feature type="transmembrane region" description="Helical" evidence="2">
    <location>
        <begin position="179"/>
        <end position="200"/>
    </location>
</feature>
<keyword evidence="2" id="KW-1133">Transmembrane helix</keyword>
<dbReference type="EMBL" id="JAGIOO010000001">
    <property type="protein sequence ID" value="MBP2476126.1"/>
    <property type="molecule type" value="Genomic_DNA"/>
</dbReference>
<feature type="transmembrane region" description="Helical" evidence="2">
    <location>
        <begin position="12"/>
        <end position="38"/>
    </location>
</feature>
<gene>
    <name evidence="3" type="ORF">JOF53_004998</name>
</gene>
<keyword evidence="2" id="KW-0812">Transmembrane</keyword>
<protein>
    <submittedName>
        <fullName evidence="3">Uncharacterized protein YjeT (DUF2065 family)</fullName>
    </submittedName>
</protein>
<comment type="caution">
    <text evidence="3">The sequence shown here is derived from an EMBL/GenBank/DDBJ whole genome shotgun (WGS) entry which is preliminary data.</text>
</comment>
<organism evidence="3 4">
    <name type="scientific">Crossiella equi</name>
    <dbReference type="NCBI Taxonomy" id="130796"/>
    <lineage>
        <taxon>Bacteria</taxon>
        <taxon>Bacillati</taxon>
        <taxon>Actinomycetota</taxon>
        <taxon>Actinomycetes</taxon>
        <taxon>Pseudonocardiales</taxon>
        <taxon>Pseudonocardiaceae</taxon>
        <taxon>Crossiella</taxon>
    </lineage>
</organism>
<feature type="region of interest" description="Disordered" evidence="1">
    <location>
        <begin position="338"/>
        <end position="358"/>
    </location>
</feature>
<feature type="transmembrane region" description="Helical" evidence="2">
    <location>
        <begin position="307"/>
        <end position="332"/>
    </location>
</feature>
<evidence type="ECO:0000313" key="4">
    <source>
        <dbReference type="Proteomes" id="UP001519363"/>
    </source>
</evidence>
<reference evidence="3 4" key="1">
    <citation type="submission" date="2021-03" db="EMBL/GenBank/DDBJ databases">
        <title>Sequencing the genomes of 1000 actinobacteria strains.</title>
        <authorList>
            <person name="Klenk H.-P."/>
        </authorList>
    </citation>
    <scope>NUCLEOTIDE SEQUENCE [LARGE SCALE GENOMIC DNA]</scope>
    <source>
        <strain evidence="3 4">DSM 44580</strain>
    </source>
</reference>
<evidence type="ECO:0000256" key="2">
    <source>
        <dbReference type="SAM" id="Phobius"/>
    </source>
</evidence>
<keyword evidence="2" id="KW-0472">Membrane</keyword>
<proteinExistence type="predicted"/>
<name>A0ABS5AHT4_9PSEU</name>
<accession>A0ABS5AHT4</accession>
<feature type="transmembrane region" description="Helical" evidence="2">
    <location>
        <begin position="144"/>
        <end position="167"/>
    </location>
</feature>
<keyword evidence="4" id="KW-1185">Reference proteome</keyword>
<evidence type="ECO:0000313" key="3">
    <source>
        <dbReference type="EMBL" id="MBP2476126.1"/>
    </source>
</evidence>
<sequence>MAAPKRPAILFRLANAAVLAVVIYLGVLADLTVTAAIFDKGGLPGEDALRTGIATVGACEREDTNAVFFRYTSYRCTASVRWRLKSMTSQIPETETVWSRSDLSGRQVDVREGKGSVCVGCDKTTVVPVDHPKAGAEVRGPAQLWGVTTMLLCMIIGAIALFWLINGPGKPRKDGRSKVLVNTAAAAVVFVGYIGLGGIARTIGGMDFQLGTSPSNEVRATGTATVDQCRRQVTGLLVTEFVEYECPAEATWQGGTLPPGKTTVQSQRDISGQRVEVRSAKESCGRQCVAWWTVPADHPNPSGAARWWLGFGQAAAVALWLVLVLGGLYTIVRPRRRPTEGTALPDAPSEQQRAQHDA</sequence>